<evidence type="ECO:0000313" key="5">
    <source>
        <dbReference type="Proteomes" id="UP001596166"/>
    </source>
</evidence>
<dbReference type="Pfam" id="PF12969">
    <property type="entry name" value="DUF3857"/>
    <property type="match status" value="1"/>
</dbReference>
<dbReference type="Gene3D" id="3.10.620.30">
    <property type="match status" value="1"/>
</dbReference>
<name>A0ABW0GGH2_9PROT</name>
<protein>
    <submittedName>
        <fullName evidence="4">DUF3857 domain-containing transglutaminase family protein</fullName>
    </submittedName>
</protein>
<reference evidence="5" key="1">
    <citation type="journal article" date="2019" name="Int. J. Syst. Evol. Microbiol.">
        <title>The Global Catalogue of Microorganisms (GCM) 10K type strain sequencing project: providing services to taxonomists for standard genome sequencing and annotation.</title>
        <authorList>
            <consortium name="The Broad Institute Genomics Platform"/>
            <consortium name="The Broad Institute Genome Sequencing Center for Infectious Disease"/>
            <person name="Wu L."/>
            <person name="Ma J."/>
        </authorList>
    </citation>
    <scope>NUCLEOTIDE SEQUENCE [LARGE SCALE GENOMIC DNA]</scope>
    <source>
        <strain evidence="5">CCUG 58760</strain>
    </source>
</reference>
<feature type="domain" description="DUF3857" evidence="3">
    <location>
        <begin position="54"/>
        <end position="214"/>
    </location>
</feature>
<keyword evidence="1" id="KW-0732">Signal</keyword>
<dbReference type="EMBL" id="JBHSLC010000111">
    <property type="protein sequence ID" value="MFC5359253.1"/>
    <property type="molecule type" value="Genomic_DNA"/>
</dbReference>
<dbReference type="InterPro" id="IPR002931">
    <property type="entry name" value="Transglutaminase-like"/>
</dbReference>
<keyword evidence="5" id="KW-1185">Reference proteome</keyword>
<feature type="signal peptide" evidence="1">
    <location>
        <begin position="1"/>
        <end position="34"/>
    </location>
</feature>
<evidence type="ECO:0000256" key="1">
    <source>
        <dbReference type="SAM" id="SignalP"/>
    </source>
</evidence>
<proteinExistence type="predicted"/>
<comment type="caution">
    <text evidence="4">The sequence shown here is derived from an EMBL/GenBank/DDBJ whole genome shotgun (WGS) entry which is preliminary data.</text>
</comment>
<dbReference type="Gene3D" id="2.60.40.3140">
    <property type="match status" value="1"/>
</dbReference>
<dbReference type="SUPFAM" id="SSF54001">
    <property type="entry name" value="Cysteine proteinases"/>
    <property type="match status" value="1"/>
</dbReference>
<dbReference type="Gene3D" id="2.60.120.1130">
    <property type="match status" value="1"/>
</dbReference>
<evidence type="ECO:0000259" key="2">
    <source>
        <dbReference type="Pfam" id="PF01841"/>
    </source>
</evidence>
<evidence type="ECO:0000259" key="3">
    <source>
        <dbReference type="Pfam" id="PF12969"/>
    </source>
</evidence>
<dbReference type="InterPro" id="IPR024618">
    <property type="entry name" value="DUF3857"/>
</dbReference>
<accession>A0ABW0GGH2</accession>
<feature type="chain" id="PRO_5045220578" evidence="1">
    <location>
        <begin position="35"/>
        <end position="638"/>
    </location>
</feature>
<feature type="domain" description="Transglutaminase-like" evidence="2">
    <location>
        <begin position="266"/>
        <end position="342"/>
    </location>
</feature>
<gene>
    <name evidence="4" type="ORF">ACFPMG_30080</name>
</gene>
<dbReference type="Pfam" id="PF01841">
    <property type="entry name" value="Transglut_core"/>
    <property type="match status" value="1"/>
</dbReference>
<organism evidence="4 5">
    <name type="scientific">Azospirillum himalayense</name>
    <dbReference type="NCBI Taxonomy" id="654847"/>
    <lineage>
        <taxon>Bacteria</taxon>
        <taxon>Pseudomonadati</taxon>
        <taxon>Pseudomonadota</taxon>
        <taxon>Alphaproteobacteria</taxon>
        <taxon>Rhodospirillales</taxon>
        <taxon>Azospirillaceae</taxon>
        <taxon>Azospirillum</taxon>
    </lineage>
</organism>
<dbReference type="Proteomes" id="UP001596166">
    <property type="component" value="Unassembled WGS sequence"/>
</dbReference>
<evidence type="ECO:0000313" key="4">
    <source>
        <dbReference type="EMBL" id="MFC5359253.1"/>
    </source>
</evidence>
<dbReference type="InterPro" id="IPR038765">
    <property type="entry name" value="Papain-like_cys_pep_sf"/>
</dbReference>
<sequence>MNATPGTILVRFRKHLVHLAAASTVVLLSSIAAAQAGPAPFARKLTAKMTVEPSGLLSTVVTEEITLRSDAVLQSMTQIPLPVNEHFSHLDIIEAATVKPDGRHIPVPASKILKAALPNAPQLGIFHADLKIHTLVFPDVAVGDTLRYTVRLRDRARPVPGGFSAVYPVLPAARYEQMVIAIDAPKEMTLHEEATGFSRIAEEHGDRRLVTWTLVPQADLADEPNATAPIDRISRLVIGSYRDWDAIGQRFYEDAASKSEPTAEIRALADEITRGITDRQEQARAIYDWVSKNVRYFAVLLGQGGYVPHDAGTVLANKFGDCKDHTVLTRALLAAKGIEADFALISVFPSHREPTVPAPEWFNHVILWLPEFNRYIDPTAGHAAFGIVHRAIADKAVLRAGRNGVALTRTPAMPADDNRLSLAADVVFAADGTMRGTTLTQASGAAAMDLRAVMEQAAAKGGDVYARDVMMRQRWRGTASIDLRDPFDREEPYAVNSQFSLTGNIFTDPESNGVLPFGLRLVQPAYARIYGAIRDKRTQDFICESETFEQTINFHLPEGLKLTNLPEPVAANHPLTSYTARYTMNGQTLHVERRLVTRLPGQACPASMASELAPVIGVAMKDFNWRPQFSNPALTARP</sequence>
<dbReference type="RefSeq" id="WP_376999130.1">
    <property type="nucleotide sequence ID" value="NZ_JBHSLC010000111.1"/>
</dbReference>